<evidence type="ECO:0000313" key="2">
    <source>
        <dbReference type="EMBL" id="SKC65150.1"/>
    </source>
</evidence>
<dbReference type="AlphaFoldDB" id="A0A1T5KNA8"/>
<evidence type="ECO:0008006" key="4">
    <source>
        <dbReference type="Google" id="ProtNLM"/>
    </source>
</evidence>
<protein>
    <recommendedName>
        <fullName evidence="4">Lipoprotein</fullName>
    </recommendedName>
</protein>
<keyword evidence="3" id="KW-1185">Reference proteome</keyword>
<dbReference type="PROSITE" id="PS51257">
    <property type="entry name" value="PROKAR_LIPOPROTEIN"/>
    <property type="match status" value="1"/>
</dbReference>
<dbReference type="Proteomes" id="UP000190285">
    <property type="component" value="Unassembled WGS sequence"/>
</dbReference>
<dbReference type="RefSeq" id="WP_079491251.1">
    <property type="nucleotide sequence ID" value="NZ_FUZT01000004.1"/>
</dbReference>
<dbReference type="EMBL" id="FUZT01000004">
    <property type="protein sequence ID" value="SKC65150.1"/>
    <property type="molecule type" value="Genomic_DNA"/>
</dbReference>
<feature type="compositionally biased region" description="Low complexity" evidence="1">
    <location>
        <begin position="91"/>
        <end position="106"/>
    </location>
</feature>
<dbReference type="STRING" id="36842.SAMN02194393_01983"/>
<evidence type="ECO:0000256" key="1">
    <source>
        <dbReference type="SAM" id="MobiDB-lite"/>
    </source>
</evidence>
<organism evidence="2 3">
    <name type="scientific">Maledivibacter halophilus</name>
    <dbReference type="NCBI Taxonomy" id="36842"/>
    <lineage>
        <taxon>Bacteria</taxon>
        <taxon>Bacillati</taxon>
        <taxon>Bacillota</taxon>
        <taxon>Clostridia</taxon>
        <taxon>Peptostreptococcales</taxon>
        <taxon>Caminicellaceae</taxon>
        <taxon>Maledivibacter</taxon>
    </lineage>
</organism>
<reference evidence="2 3" key="1">
    <citation type="submission" date="2017-02" db="EMBL/GenBank/DDBJ databases">
        <authorList>
            <person name="Peterson S.W."/>
        </authorList>
    </citation>
    <scope>NUCLEOTIDE SEQUENCE [LARGE SCALE GENOMIC DNA]</scope>
    <source>
        <strain evidence="2 3">M1</strain>
    </source>
</reference>
<proteinExistence type="predicted"/>
<evidence type="ECO:0000313" key="3">
    <source>
        <dbReference type="Proteomes" id="UP000190285"/>
    </source>
</evidence>
<feature type="compositionally biased region" description="Basic and acidic residues" evidence="1">
    <location>
        <begin position="107"/>
        <end position="117"/>
    </location>
</feature>
<accession>A0A1T5KNA8</accession>
<feature type="region of interest" description="Disordered" evidence="1">
    <location>
        <begin position="85"/>
        <end position="117"/>
    </location>
</feature>
<name>A0A1T5KNA8_9FIRM</name>
<sequence>MKKIKFILIYFLMAFIIIMSVSSCTQQAPKKPAPTSDEPKEMPKVVEEIESEIISIMSEVDMIPYYEKQIQEKLKKNKEKKELSIKMGMTSQSDSSQSQEGNGQQEGTEKKEAGEIDKLVEFEPKPITINDILLSEILESETQKIKGSNTQEIPNHIDFIWDKINKKIRELHKKWNSLESDVIKSGVSQEPVMGFEKTLNNLTISANNYNFLDTLVYSNKLTSYIPDLVENFKKKFPTPIYYMKYYLRQTVLACKIKDYNSASSNYSKLNIYKDALVSQLVDKKLTELANKLNTSIKDLEDSLLLKDLNVIKIKASVVMSNIQLVKEELSKQ</sequence>
<gene>
    <name evidence="2" type="ORF">SAMN02194393_01983</name>
</gene>
<dbReference type="OrthoDB" id="2080525at2"/>